<dbReference type="Pfam" id="PF00134">
    <property type="entry name" value="Cyclin_N"/>
    <property type="match status" value="1"/>
</dbReference>
<feature type="domain" description="Cyclin-like" evidence="5">
    <location>
        <begin position="60"/>
        <end position="145"/>
    </location>
</feature>
<dbReference type="CDD" id="cd20525">
    <property type="entry name" value="CYCLIN_CCNH_rpt2"/>
    <property type="match status" value="1"/>
</dbReference>
<feature type="compositionally biased region" description="Polar residues" evidence="4">
    <location>
        <begin position="288"/>
        <end position="297"/>
    </location>
</feature>
<organism evidence="6 7">
    <name type="scientific">Romanomermis culicivorax</name>
    <name type="common">Nematode worm</name>
    <dbReference type="NCBI Taxonomy" id="13658"/>
    <lineage>
        <taxon>Eukaryota</taxon>
        <taxon>Metazoa</taxon>
        <taxon>Ecdysozoa</taxon>
        <taxon>Nematoda</taxon>
        <taxon>Enoplea</taxon>
        <taxon>Dorylaimia</taxon>
        <taxon>Mermithida</taxon>
        <taxon>Mermithoidea</taxon>
        <taxon>Mermithidae</taxon>
        <taxon>Romanomermis</taxon>
    </lineage>
</organism>
<dbReference type="Proteomes" id="UP000887565">
    <property type="component" value="Unplaced"/>
</dbReference>
<dbReference type="PANTHER" id="PTHR10026">
    <property type="entry name" value="CYCLIN"/>
    <property type="match status" value="1"/>
</dbReference>
<dbReference type="WBParaSite" id="nRc.2.0.1.t19304-RA">
    <property type="protein sequence ID" value="nRc.2.0.1.t19304-RA"/>
    <property type="gene ID" value="nRc.2.0.1.g19304"/>
</dbReference>
<evidence type="ECO:0000256" key="1">
    <source>
        <dbReference type="ARBA" id="ARBA00008638"/>
    </source>
</evidence>
<dbReference type="SUPFAM" id="SSF47954">
    <property type="entry name" value="Cyclin-like"/>
    <property type="match status" value="2"/>
</dbReference>
<dbReference type="Gene3D" id="1.10.472.10">
    <property type="entry name" value="Cyclin-like"/>
    <property type="match status" value="2"/>
</dbReference>
<dbReference type="InterPro" id="IPR006671">
    <property type="entry name" value="Cyclin_N"/>
</dbReference>
<accession>A0A915IZP3</accession>
<evidence type="ECO:0000259" key="5">
    <source>
        <dbReference type="SMART" id="SM00385"/>
    </source>
</evidence>
<evidence type="ECO:0000256" key="3">
    <source>
        <dbReference type="RuleBase" id="RU000383"/>
    </source>
</evidence>
<dbReference type="CDD" id="cd20524">
    <property type="entry name" value="CYCLIN_CCNH_rpt1"/>
    <property type="match status" value="1"/>
</dbReference>
<dbReference type="OMA" id="EPQIMLK"/>
<reference evidence="7" key="1">
    <citation type="submission" date="2022-11" db="UniProtKB">
        <authorList>
            <consortium name="WormBaseParasite"/>
        </authorList>
    </citation>
    <scope>IDENTIFICATION</scope>
</reference>
<dbReference type="InterPro" id="IPR013763">
    <property type="entry name" value="Cyclin-like_dom"/>
</dbReference>
<evidence type="ECO:0000256" key="2">
    <source>
        <dbReference type="ARBA" id="ARBA00023127"/>
    </source>
</evidence>
<evidence type="ECO:0000313" key="7">
    <source>
        <dbReference type="WBParaSite" id="nRc.2.0.1.t19304-RA"/>
    </source>
</evidence>
<dbReference type="GO" id="GO:0016538">
    <property type="term" value="F:cyclin-dependent protein serine/threonine kinase regulator activity"/>
    <property type="evidence" value="ECO:0007669"/>
    <property type="project" value="InterPro"/>
</dbReference>
<dbReference type="InterPro" id="IPR043198">
    <property type="entry name" value="Cyclin/Ssn8"/>
</dbReference>
<proteinExistence type="inferred from homology"/>
<dbReference type="GO" id="GO:0006357">
    <property type="term" value="P:regulation of transcription by RNA polymerase II"/>
    <property type="evidence" value="ECO:0007669"/>
    <property type="project" value="InterPro"/>
</dbReference>
<keyword evidence="6" id="KW-1185">Reference proteome</keyword>
<dbReference type="InterPro" id="IPR036915">
    <property type="entry name" value="Cyclin-like_sf"/>
</dbReference>
<evidence type="ECO:0000313" key="6">
    <source>
        <dbReference type="Proteomes" id="UP000887565"/>
    </source>
</evidence>
<comment type="similarity">
    <text evidence="1">Belongs to the cyclin family. Cyclin C subfamily.</text>
</comment>
<dbReference type="SMART" id="SM00385">
    <property type="entry name" value="CYCLIN"/>
    <property type="match status" value="1"/>
</dbReference>
<keyword evidence="2 3" id="KW-0195">Cyclin</keyword>
<name>A0A915IZP3_ROMCU</name>
<feature type="region of interest" description="Disordered" evidence="4">
    <location>
        <begin position="284"/>
        <end position="310"/>
    </location>
</feature>
<evidence type="ECO:0000256" key="4">
    <source>
        <dbReference type="SAM" id="MobiDB-lite"/>
    </source>
</evidence>
<dbReference type="Pfam" id="PF16899">
    <property type="entry name" value="Cyclin_C_2"/>
    <property type="match status" value="1"/>
</dbReference>
<dbReference type="InterPro" id="IPR031658">
    <property type="entry name" value="Cyclin_C_2"/>
</dbReference>
<sequence length="310" mass="36132">MFNNSTHKNFWLFENKDQLDDLRRMARENFVEKLMPEDRSKCLTTEDERDLRQLVEETAQKFCESFEPPMPPSVAYLGFVYFKRIYLNYSIMEYLAKNVMMACLYLACKVDEFNVSIDDFVSNLKSGTREGNTEIILGMEVQIMRLLKFHLTVHGPYRALEGHFIEMKTKCPEIPKPDVFRKDAAEFLWKSMLTDVNFLYAPSQLALSSILYASKRLGYDIDSYIENVLCNNDAIQYEKLMTKLNDCNAILNQVTPISQERATEIQEKVRNCVLGLQQRQLKRRSDQNENVSYASSGKRTKYADDDSDLD</sequence>
<protein>
    <submittedName>
        <fullName evidence="7">Cyclin-like domain-containing protein</fullName>
    </submittedName>
</protein>
<dbReference type="AlphaFoldDB" id="A0A915IZP3"/>